<name>A0A4C1WQS4_EUMVA</name>
<dbReference type="Proteomes" id="UP000299102">
    <property type="component" value="Unassembled WGS sequence"/>
</dbReference>
<evidence type="ECO:0000313" key="1">
    <source>
        <dbReference type="EMBL" id="GBP52882.1"/>
    </source>
</evidence>
<sequence>MTRRVWHGPQVPILLVALSGLTTTGFIRPRADQTLLSTVVTEGFTTSSATDGLICFMKHESSGWFITT</sequence>
<reference evidence="1 2" key="1">
    <citation type="journal article" date="2019" name="Commun. Biol.">
        <title>The bagworm genome reveals a unique fibroin gene that provides high tensile strength.</title>
        <authorList>
            <person name="Kono N."/>
            <person name="Nakamura H."/>
            <person name="Ohtoshi R."/>
            <person name="Tomita M."/>
            <person name="Numata K."/>
            <person name="Arakawa K."/>
        </authorList>
    </citation>
    <scope>NUCLEOTIDE SEQUENCE [LARGE SCALE GENOMIC DNA]</scope>
</reference>
<evidence type="ECO:0000313" key="2">
    <source>
        <dbReference type="Proteomes" id="UP000299102"/>
    </source>
</evidence>
<dbReference type="AlphaFoldDB" id="A0A4C1WQS4"/>
<organism evidence="1 2">
    <name type="scientific">Eumeta variegata</name>
    <name type="common">Bagworm moth</name>
    <name type="synonym">Eumeta japonica</name>
    <dbReference type="NCBI Taxonomy" id="151549"/>
    <lineage>
        <taxon>Eukaryota</taxon>
        <taxon>Metazoa</taxon>
        <taxon>Ecdysozoa</taxon>
        <taxon>Arthropoda</taxon>
        <taxon>Hexapoda</taxon>
        <taxon>Insecta</taxon>
        <taxon>Pterygota</taxon>
        <taxon>Neoptera</taxon>
        <taxon>Endopterygota</taxon>
        <taxon>Lepidoptera</taxon>
        <taxon>Glossata</taxon>
        <taxon>Ditrysia</taxon>
        <taxon>Tineoidea</taxon>
        <taxon>Psychidae</taxon>
        <taxon>Oiketicinae</taxon>
        <taxon>Eumeta</taxon>
    </lineage>
</organism>
<comment type="caution">
    <text evidence="1">The sequence shown here is derived from an EMBL/GenBank/DDBJ whole genome shotgun (WGS) entry which is preliminary data.</text>
</comment>
<protein>
    <submittedName>
        <fullName evidence="1">Uncharacterized protein</fullName>
    </submittedName>
</protein>
<keyword evidence="2" id="KW-1185">Reference proteome</keyword>
<proteinExistence type="predicted"/>
<gene>
    <name evidence="1" type="ORF">EVAR_47537_1</name>
</gene>
<accession>A0A4C1WQS4</accession>
<dbReference type="EMBL" id="BGZK01000612">
    <property type="protein sequence ID" value="GBP52882.1"/>
    <property type="molecule type" value="Genomic_DNA"/>
</dbReference>